<dbReference type="Gene3D" id="1.20.1050.10">
    <property type="match status" value="1"/>
</dbReference>
<dbReference type="InterPro" id="IPR036282">
    <property type="entry name" value="Glutathione-S-Trfase_C_sf"/>
</dbReference>
<dbReference type="Pfam" id="PF00043">
    <property type="entry name" value="GST_C"/>
    <property type="match status" value="1"/>
</dbReference>
<organism evidence="3">
    <name type="scientific">mine drainage metagenome</name>
    <dbReference type="NCBI Taxonomy" id="410659"/>
    <lineage>
        <taxon>unclassified sequences</taxon>
        <taxon>metagenomes</taxon>
        <taxon>ecological metagenomes</taxon>
    </lineage>
</organism>
<feature type="region of interest" description="Disordered" evidence="1">
    <location>
        <begin position="48"/>
        <end position="79"/>
    </location>
</feature>
<comment type="caution">
    <text evidence="3">The sequence shown here is derived from an EMBL/GenBank/DDBJ whole genome shotgun (WGS) entry which is preliminary data.</text>
</comment>
<gene>
    <name evidence="3" type="ORF">CARN2_2702</name>
</gene>
<evidence type="ECO:0000256" key="1">
    <source>
        <dbReference type="SAM" id="MobiDB-lite"/>
    </source>
</evidence>
<dbReference type="AlphaFoldDB" id="E6PQM5"/>
<accession>E6PQM5</accession>
<dbReference type="InterPro" id="IPR004046">
    <property type="entry name" value="GST_C"/>
</dbReference>
<protein>
    <recommendedName>
        <fullName evidence="2">Glutathione S-transferase C-terminal domain-containing protein</fullName>
    </recommendedName>
</protein>
<name>E6PQM5_9ZZZZ</name>
<proteinExistence type="predicted"/>
<dbReference type="SUPFAM" id="SSF47616">
    <property type="entry name" value="GST C-terminal domain-like"/>
    <property type="match status" value="1"/>
</dbReference>
<reference evidence="3" key="1">
    <citation type="submission" date="2009-10" db="EMBL/GenBank/DDBJ databases">
        <title>Diversity of trophic interactions inside an arsenic-rich microbial ecosystem.</title>
        <authorList>
            <person name="Bertin P.N."/>
            <person name="Heinrich-Salmeron A."/>
            <person name="Pelletier E."/>
            <person name="Goulhen-Chollet F."/>
            <person name="Arsene-Ploetze F."/>
            <person name="Gallien S."/>
            <person name="Calteau A."/>
            <person name="Vallenet D."/>
            <person name="Casiot C."/>
            <person name="Chane-Woon-Ming B."/>
            <person name="Giloteaux L."/>
            <person name="Barakat M."/>
            <person name="Bonnefoy V."/>
            <person name="Bruneel O."/>
            <person name="Chandler M."/>
            <person name="Cleiss J."/>
            <person name="Duran R."/>
            <person name="Elbaz-Poulichet F."/>
            <person name="Fonknechten N."/>
            <person name="Lauga B."/>
            <person name="Mornico D."/>
            <person name="Ortet P."/>
            <person name="Schaeffer C."/>
            <person name="Siguier P."/>
            <person name="Alexander Thil Smith A."/>
            <person name="Van Dorsselaer A."/>
            <person name="Weissenbach J."/>
            <person name="Medigue C."/>
            <person name="Le Paslier D."/>
        </authorList>
    </citation>
    <scope>NUCLEOTIDE SEQUENCE</scope>
</reference>
<dbReference type="EMBL" id="CABM01000042">
    <property type="protein sequence ID" value="CBH97230.1"/>
    <property type="molecule type" value="Genomic_DNA"/>
</dbReference>
<sequence length="79" mass="9343">MGDGRFLCGERFTAADIWLYVWLDFGNEVGQPFDRRLPRIGPWFERVQARRSRHSSGPPHENRAASPPTRMAPHRRRRR</sequence>
<evidence type="ECO:0000313" key="3">
    <source>
        <dbReference type="EMBL" id="CBH97230.1"/>
    </source>
</evidence>
<evidence type="ECO:0000259" key="2">
    <source>
        <dbReference type="Pfam" id="PF00043"/>
    </source>
</evidence>
<feature type="domain" description="Glutathione S-transferase C-terminal" evidence="2">
    <location>
        <begin position="4"/>
        <end position="50"/>
    </location>
</feature>